<dbReference type="OrthoDB" id="195658at2759"/>
<dbReference type="AlphaFoldDB" id="A0A1V9YJM7"/>
<sequence>MEDDLPECPKSPGYMSLSPLEHTEISDDPSGIGSPEWGWYVSTTPPEDYYPPAVCAGRCE</sequence>
<keyword evidence="3" id="KW-1185">Reference proteome</keyword>
<proteinExistence type="predicted"/>
<reference evidence="2 3" key="1">
    <citation type="journal article" date="2014" name="Genome Biol. Evol.">
        <title>The secreted proteins of Achlya hypogyna and Thraustotheca clavata identify the ancestral oomycete secretome and reveal gene acquisitions by horizontal gene transfer.</title>
        <authorList>
            <person name="Misner I."/>
            <person name="Blouin N."/>
            <person name="Leonard G."/>
            <person name="Richards T.A."/>
            <person name="Lane C.E."/>
        </authorList>
    </citation>
    <scope>NUCLEOTIDE SEQUENCE [LARGE SCALE GENOMIC DNA]</scope>
    <source>
        <strain evidence="2 3">ATCC 48635</strain>
    </source>
</reference>
<dbReference type="Proteomes" id="UP000243579">
    <property type="component" value="Unassembled WGS sequence"/>
</dbReference>
<protein>
    <submittedName>
        <fullName evidence="2">Uncharacterized protein</fullName>
    </submittedName>
</protein>
<comment type="caution">
    <text evidence="2">The sequence shown here is derived from an EMBL/GenBank/DDBJ whole genome shotgun (WGS) entry which is preliminary data.</text>
</comment>
<evidence type="ECO:0000313" key="2">
    <source>
        <dbReference type="EMBL" id="OQR85934.1"/>
    </source>
</evidence>
<feature type="region of interest" description="Disordered" evidence="1">
    <location>
        <begin position="1"/>
        <end position="39"/>
    </location>
</feature>
<dbReference type="EMBL" id="JNBR01001551">
    <property type="protein sequence ID" value="OQR85934.1"/>
    <property type="molecule type" value="Genomic_DNA"/>
</dbReference>
<evidence type="ECO:0000256" key="1">
    <source>
        <dbReference type="SAM" id="MobiDB-lite"/>
    </source>
</evidence>
<name>A0A1V9YJM7_ACHHY</name>
<evidence type="ECO:0000313" key="3">
    <source>
        <dbReference type="Proteomes" id="UP000243579"/>
    </source>
</evidence>
<accession>A0A1V9YJM7</accession>
<gene>
    <name evidence="2" type="ORF">ACHHYP_11156</name>
</gene>
<organism evidence="2 3">
    <name type="scientific">Achlya hypogyna</name>
    <name type="common">Oomycete</name>
    <name type="synonym">Protoachlya hypogyna</name>
    <dbReference type="NCBI Taxonomy" id="1202772"/>
    <lineage>
        <taxon>Eukaryota</taxon>
        <taxon>Sar</taxon>
        <taxon>Stramenopiles</taxon>
        <taxon>Oomycota</taxon>
        <taxon>Saprolegniomycetes</taxon>
        <taxon>Saprolegniales</taxon>
        <taxon>Achlyaceae</taxon>
        <taxon>Achlya</taxon>
    </lineage>
</organism>